<dbReference type="AlphaFoldDB" id="A0A158B6N4"/>
<dbReference type="RefSeq" id="WP_167389113.1">
    <property type="nucleotide sequence ID" value="NZ_FCOB02000012.1"/>
</dbReference>
<evidence type="ECO:0000313" key="1">
    <source>
        <dbReference type="EMBL" id="SAK65406.1"/>
    </source>
</evidence>
<evidence type="ECO:0000313" key="2">
    <source>
        <dbReference type="Proteomes" id="UP000054978"/>
    </source>
</evidence>
<protein>
    <submittedName>
        <fullName evidence="1">Uncharacterized protein</fullName>
    </submittedName>
</protein>
<accession>A0A158B6N4</accession>
<keyword evidence="2" id="KW-1185">Reference proteome</keyword>
<reference evidence="1" key="1">
    <citation type="submission" date="2016-01" db="EMBL/GenBank/DDBJ databases">
        <authorList>
            <person name="Peeters C."/>
        </authorList>
    </citation>
    <scope>NUCLEOTIDE SEQUENCE [LARGE SCALE GENOMIC DNA]</scope>
    <source>
        <strain evidence="1">LMG 29326</strain>
    </source>
</reference>
<dbReference type="EMBL" id="FCOB02000012">
    <property type="protein sequence ID" value="SAK65406.1"/>
    <property type="molecule type" value="Genomic_DNA"/>
</dbReference>
<name>A0A158B6N4_9BURK</name>
<proteinExistence type="predicted"/>
<organism evidence="1 2">
    <name type="scientific">Caballeronia ptereochthonis</name>
    <dbReference type="NCBI Taxonomy" id="1777144"/>
    <lineage>
        <taxon>Bacteria</taxon>
        <taxon>Pseudomonadati</taxon>
        <taxon>Pseudomonadota</taxon>
        <taxon>Betaproteobacteria</taxon>
        <taxon>Burkholderiales</taxon>
        <taxon>Burkholderiaceae</taxon>
        <taxon>Caballeronia</taxon>
    </lineage>
</organism>
<dbReference type="Proteomes" id="UP000054978">
    <property type="component" value="Unassembled WGS sequence"/>
</dbReference>
<gene>
    <name evidence="1" type="ORF">AWB83_02820</name>
</gene>
<comment type="caution">
    <text evidence="1">The sequence shown here is derived from an EMBL/GenBank/DDBJ whole genome shotgun (WGS) entry which is preliminary data.</text>
</comment>
<sequence>MNFLLLSQLPRVDESRRHYDAMLHLEARENRARAPARIWRRLTAIFR</sequence>